<dbReference type="AlphaFoldDB" id="A0A376H0G3"/>
<reference evidence="1 2" key="1">
    <citation type="submission" date="2018-06" db="EMBL/GenBank/DDBJ databases">
        <authorList>
            <consortium name="Pathogen Informatics"/>
            <person name="Doyle S."/>
        </authorList>
    </citation>
    <scope>NUCLEOTIDE SEQUENCE [LARGE SCALE GENOMIC DNA]</scope>
    <source>
        <strain evidence="1 2">NCTC12360</strain>
    </source>
</reference>
<organism evidence="1 2">
    <name type="scientific">Enterococcus gallinarum</name>
    <dbReference type="NCBI Taxonomy" id="1353"/>
    <lineage>
        <taxon>Bacteria</taxon>
        <taxon>Bacillati</taxon>
        <taxon>Bacillota</taxon>
        <taxon>Bacilli</taxon>
        <taxon>Lactobacillales</taxon>
        <taxon>Enterococcaceae</taxon>
        <taxon>Enterococcus</taxon>
    </lineage>
</organism>
<protein>
    <submittedName>
        <fullName evidence="1">ArpU family transcriptional regulator</fullName>
    </submittedName>
</protein>
<dbReference type="OrthoDB" id="2193766at2"/>
<dbReference type="Proteomes" id="UP000254807">
    <property type="component" value="Unassembled WGS sequence"/>
</dbReference>
<name>A0A376H0G3_ENTGA</name>
<proteinExistence type="predicted"/>
<dbReference type="EMBL" id="UFYW01000001">
    <property type="protein sequence ID" value="STD84267.1"/>
    <property type="molecule type" value="Genomic_DNA"/>
</dbReference>
<keyword evidence="2" id="KW-1185">Reference proteome</keyword>
<evidence type="ECO:0000313" key="1">
    <source>
        <dbReference type="EMBL" id="STD84267.1"/>
    </source>
</evidence>
<gene>
    <name evidence="1" type="ORF">NCTC12360_02796</name>
</gene>
<sequence>MALFDVNKYQIPDPDQIDMKLTRNNFEIFMTEYGAIREKVGKNRMPKMTQSFGPVASSPHREYSGDAERFMIEREEFMPEYKELHSIFGQGYLAISNPLRDGGTERRRQLFMLRYVYGLSIKQICERTYAGRTFVSDESQKGFIQFCKKVGLLVYADETDKMIKEIGKTFY</sequence>
<evidence type="ECO:0000313" key="2">
    <source>
        <dbReference type="Proteomes" id="UP000254807"/>
    </source>
</evidence>
<accession>A0A376H0G3</accession>
<dbReference type="RefSeq" id="WP_060815363.1">
    <property type="nucleotide sequence ID" value="NZ_CAJSYR010000009.1"/>
</dbReference>